<evidence type="ECO:0000256" key="1">
    <source>
        <dbReference type="ARBA" id="ARBA00005417"/>
    </source>
</evidence>
<dbReference type="InterPro" id="IPR003593">
    <property type="entry name" value="AAA+_ATPase"/>
</dbReference>
<keyword evidence="8" id="KW-1185">Reference proteome</keyword>
<name>A0A4V6CRI9_9ACTN</name>
<dbReference type="CDD" id="cd03224">
    <property type="entry name" value="ABC_TM1139_LivF_branched"/>
    <property type="match status" value="1"/>
</dbReference>
<dbReference type="InterPro" id="IPR052156">
    <property type="entry name" value="BCAA_Transport_ATP-bd_LivF"/>
</dbReference>
<dbReference type="SMART" id="SM00382">
    <property type="entry name" value="AAA"/>
    <property type="match status" value="1"/>
</dbReference>
<dbReference type="EMBL" id="SZZH01000004">
    <property type="protein sequence ID" value="TKV57715.1"/>
    <property type="molecule type" value="Genomic_DNA"/>
</dbReference>
<evidence type="ECO:0000256" key="2">
    <source>
        <dbReference type="ARBA" id="ARBA00022448"/>
    </source>
</evidence>
<dbReference type="PANTHER" id="PTHR43820:SF4">
    <property type="entry name" value="HIGH-AFFINITY BRANCHED-CHAIN AMINO ACID TRANSPORT ATP-BINDING PROTEIN LIVF"/>
    <property type="match status" value="1"/>
</dbReference>
<keyword evidence="5" id="KW-0029">Amino-acid transport</keyword>
<dbReference type="PANTHER" id="PTHR43820">
    <property type="entry name" value="HIGH-AFFINITY BRANCHED-CHAIN AMINO ACID TRANSPORT ATP-BINDING PROTEIN LIVF"/>
    <property type="match status" value="1"/>
</dbReference>
<dbReference type="AlphaFoldDB" id="A0A4V6CRI9"/>
<dbReference type="RefSeq" id="WP_137450799.1">
    <property type="nucleotide sequence ID" value="NZ_SZZH01000004.1"/>
</dbReference>
<accession>A0A4V6CRI9</accession>
<feature type="domain" description="ABC transporter" evidence="6">
    <location>
        <begin position="11"/>
        <end position="243"/>
    </location>
</feature>
<dbReference type="GO" id="GO:0005524">
    <property type="term" value="F:ATP binding"/>
    <property type="evidence" value="ECO:0007669"/>
    <property type="project" value="UniProtKB-KW"/>
</dbReference>
<comment type="similarity">
    <text evidence="1">Belongs to the ABC transporter superfamily.</text>
</comment>
<dbReference type="GO" id="GO:0016887">
    <property type="term" value="F:ATP hydrolysis activity"/>
    <property type="evidence" value="ECO:0007669"/>
    <property type="project" value="InterPro"/>
</dbReference>
<evidence type="ECO:0000256" key="3">
    <source>
        <dbReference type="ARBA" id="ARBA00022741"/>
    </source>
</evidence>
<dbReference type="GO" id="GO:0015807">
    <property type="term" value="P:L-amino acid transport"/>
    <property type="evidence" value="ECO:0007669"/>
    <property type="project" value="TreeGrafter"/>
</dbReference>
<keyword evidence="2" id="KW-0813">Transport</keyword>
<reference evidence="7 8" key="1">
    <citation type="submission" date="2019-05" db="EMBL/GenBank/DDBJ databases">
        <title>Nakamurella sp. N5BH11, whole genome shotgun sequence.</title>
        <authorList>
            <person name="Tuo L."/>
        </authorList>
    </citation>
    <scope>NUCLEOTIDE SEQUENCE [LARGE SCALE GENOMIC DNA]</scope>
    <source>
        <strain evidence="7 8">N5BH11</strain>
    </source>
</reference>
<evidence type="ECO:0000313" key="8">
    <source>
        <dbReference type="Proteomes" id="UP000306985"/>
    </source>
</evidence>
<dbReference type="SUPFAM" id="SSF52540">
    <property type="entry name" value="P-loop containing nucleoside triphosphate hydrolases"/>
    <property type="match status" value="1"/>
</dbReference>
<evidence type="ECO:0000256" key="5">
    <source>
        <dbReference type="ARBA" id="ARBA00022970"/>
    </source>
</evidence>
<evidence type="ECO:0000313" key="7">
    <source>
        <dbReference type="EMBL" id="TKV57715.1"/>
    </source>
</evidence>
<protein>
    <submittedName>
        <fullName evidence="7">ABC transporter ATP-binding protein</fullName>
    </submittedName>
</protein>
<dbReference type="InterPro" id="IPR003439">
    <property type="entry name" value="ABC_transporter-like_ATP-bd"/>
</dbReference>
<dbReference type="GO" id="GO:0015658">
    <property type="term" value="F:branched-chain amino acid transmembrane transporter activity"/>
    <property type="evidence" value="ECO:0007669"/>
    <property type="project" value="TreeGrafter"/>
</dbReference>
<dbReference type="Proteomes" id="UP000306985">
    <property type="component" value="Unassembled WGS sequence"/>
</dbReference>
<evidence type="ECO:0000259" key="6">
    <source>
        <dbReference type="PROSITE" id="PS50893"/>
    </source>
</evidence>
<keyword evidence="4 7" id="KW-0067">ATP-binding</keyword>
<comment type="caution">
    <text evidence="7">The sequence shown here is derived from an EMBL/GenBank/DDBJ whole genome shotgun (WGS) entry which is preliminary data.</text>
</comment>
<dbReference type="OrthoDB" id="9776369at2"/>
<dbReference type="Pfam" id="PF00005">
    <property type="entry name" value="ABC_tran"/>
    <property type="match status" value="1"/>
</dbReference>
<dbReference type="Gene3D" id="3.40.50.300">
    <property type="entry name" value="P-loop containing nucleotide triphosphate hydrolases"/>
    <property type="match status" value="1"/>
</dbReference>
<proteinExistence type="inferred from homology"/>
<evidence type="ECO:0000256" key="4">
    <source>
        <dbReference type="ARBA" id="ARBA00022840"/>
    </source>
</evidence>
<dbReference type="InterPro" id="IPR027417">
    <property type="entry name" value="P-loop_NTPase"/>
</dbReference>
<dbReference type="PROSITE" id="PS50893">
    <property type="entry name" value="ABC_TRANSPORTER_2"/>
    <property type="match status" value="1"/>
</dbReference>
<sequence length="256" mass="26373">MAEPASTEIALSIRGLTVRYGSVTAVHGIDLDVAAGELLAIVGPNGAGKSSTLAAVSGLVRATAGTVTVLGETVSGRPPERIVRAGVALVPEGRNIFTSLTVAENLALGATIHHGKSDTAATLERELDRFPILRERYTQQAGLLSGGEQQQLAIARALMSRPRVLLLDEPSLGLAPRLVDLVFDTVAQLRQEGLTIVLVEQNATRAVELADRTAVLRTGRVVRIGTAAELGGGAAMAAEYFGGPGDPVTAAPGSSS</sequence>
<gene>
    <name evidence="7" type="ORF">FDO65_16335</name>
</gene>
<organism evidence="7 8">
    <name type="scientific">Nakamurella flava</name>
    <dbReference type="NCBI Taxonomy" id="2576308"/>
    <lineage>
        <taxon>Bacteria</taxon>
        <taxon>Bacillati</taxon>
        <taxon>Actinomycetota</taxon>
        <taxon>Actinomycetes</taxon>
        <taxon>Nakamurellales</taxon>
        <taxon>Nakamurellaceae</taxon>
        <taxon>Nakamurella</taxon>
    </lineage>
</organism>
<keyword evidence="3" id="KW-0547">Nucleotide-binding</keyword>